<evidence type="ECO:0008006" key="5">
    <source>
        <dbReference type="Google" id="ProtNLM"/>
    </source>
</evidence>
<dbReference type="Proteomes" id="UP000221165">
    <property type="component" value="Unassembled WGS sequence"/>
</dbReference>
<name>A0A2C6KVJ0_9APIC</name>
<keyword evidence="4" id="KW-1185">Reference proteome</keyword>
<feature type="compositionally biased region" description="Polar residues" evidence="1">
    <location>
        <begin position="503"/>
        <end position="512"/>
    </location>
</feature>
<evidence type="ECO:0000256" key="2">
    <source>
        <dbReference type="SAM" id="SignalP"/>
    </source>
</evidence>
<gene>
    <name evidence="3" type="ORF">CSUI_004926</name>
</gene>
<evidence type="ECO:0000313" key="4">
    <source>
        <dbReference type="Proteomes" id="UP000221165"/>
    </source>
</evidence>
<protein>
    <recommendedName>
        <fullName evidence="5">Transmembrane protein</fullName>
    </recommendedName>
</protein>
<dbReference type="GeneID" id="94428318"/>
<reference evidence="3 4" key="1">
    <citation type="journal article" date="2017" name="Int. J. Parasitol.">
        <title>The genome of the protozoan parasite Cystoisospora suis and a reverse vaccinology approach to identify vaccine candidates.</title>
        <authorList>
            <person name="Palmieri N."/>
            <person name="Shrestha A."/>
            <person name="Ruttkowski B."/>
            <person name="Beck T."/>
            <person name="Vogl C."/>
            <person name="Tomley F."/>
            <person name="Blake D.P."/>
            <person name="Joachim A."/>
        </authorList>
    </citation>
    <scope>NUCLEOTIDE SEQUENCE [LARGE SCALE GENOMIC DNA]</scope>
    <source>
        <strain evidence="3 4">Wien I</strain>
    </source>
</reference>
<sequence>MAVCARIWLAFVAVVAGGLLVNCASDTVPDPASTSTVVPTTSGPRQNAILSDFLEQLVAFLDLLHDKVKEELMTTTDTSVKELLREILSHQLTTEPAAPAVEAFRSATKEDARGEAGVDGHSQETVSEEAQTENADSEGGAVRRRLATEDEEAQEEARPLSEDVEAKPSVEPEEAKPPVEPEEVLTPSEEPAGREVPERRLTDGEAAILTGPAEEISSVKDELDTPEEPEVAVRDSEHQAEPKAVASAEEDLAHGEPEISTAVPEEANVEKEQQEEGVESDGEVHEGSAAERRLSEEEGPSASTEKEMTEAPEKEPAEQEAPEELEEDVVPVPADKVPSQTSTDEQATDSEDANSEETEDTGVAAATAALHRLRGTEAQQTGEADKALAEQSTPPEVLESTEPAVEDVEEEIVSSQEASDRRLSQTEEGQTSSGADAEEPLTALAPASEPATTVEDISDATLREQAPKELAQAGTTIDEDDDVADEEVNLETPDKLPALHGPTSETEITAVSTDVEADAEEQTGMSEADQQPDTADQLS</sequence>
<feature type="compositionally biased region" description="Basic and acidic residues" evidence="1">
    <location>
        <begin position="107"/>
        <end position="122"/>
    </location>
</feature>
<evidence type="ECO:0000313" key="3">
    <source>
        <dbReference type="EMBL" id="PHJ21227.1"/>
    </source>
</evidence>
<dbReference type="RefSeq" id="XP_067922911.1">
    <property type="nucleotide sequence ID" value="XM_068065107.1"/>
</dbReference>
<dbReference type="AlphaFoldDB" id="A0A2C6KVJ0"/>
<feature type="compositionally biased region" description="Basic and acidic residues" evidence="1">
    <location>
        <begin position="155"/>
        <end position="179"/>
    </location>
</feature>
<keyword evidence="2" id="KW-0732">Signal</keyword>
<evidence type="ECO:0000256" key="1">
    <source>
        <dbReference type="SAM" id="MobiDB-lite"/>
    </source>
</evidence>
<feature type="compositionally biased region" description="Basic and acidic residues" evidence="1">
    <location>
        <begin position="231"/>
        <end position="241"/>
    </location>
</feature>
<feature type="compositionally biased region" description="Basic and acidic residues" evidence="1">
    <location>
        <begin position="191"/>
        <end position="203"/>
    </location>
</feature>
<accession>A0A2C6KVJ0</accession>
<dbReference type="EMBL" id="MIGC01002360">
    <property type="protein sequence ID" value="PHJ21227.1"/>
    <property type="molecule type" value="Genomic_DNA"/>
</dbReference>
<organism evidence="3 4">
    <name type="scientific">Cystoisospora suis</name>
    <dbReference type="NCBI Taxonomy" id="483139"/>
    <lineage>
        <taxon>Eukaryota</taxon>
        <taxon>Sar</taxon>
        <taxon>Alveolata</taxon>
        <taxon>Apicomplexa</taxon>
        <taxon>Conoidasida</taxon>
        <taxon>Coccidia</taxon>
        <taxon>Eucoccidiorida</taxon>
        <taxon>Eimeriorina</taxon>
        <taxon>Sarcocystidae</taxon>
        <taxon>Cystoisospora</taxon>
    </lineage>
</organism>
<feature type="region of interest" description="Disordered" evidence="1">
    <location>
        <begin position="107"/>
        <end position="539"/>
    </location>
</feature>
<feature type="compositionally biased region" description="Acidic residues" evidence="1">
    <location>
        <begin position="346"/>
        <end position="360"/>
    </location>
</feature>
<feature type="chain" id="PRO_5012496834" description="Transmembrane protein" evidence="2">
    <location>
        <begin position="18"/>
        <end position="539"/>
    </location>
</feature>
<feature type="compositionally biased region" description="Acidic residues" evidence="1">
    <location>
        <begin position="477"/>
        <end position="489"/>
    </location>
</feature>
<proteinExistence type="predicted"/>
<feature type="compositionally biased region" description="Basic and acidic residues" evidence="1">
    <location>
        <begin position="282"/>
        <end position="296"/>
    </location>
</feature>
<dbReference type="VEuPathDB" id="ToxoDB:CSUI_004926"/>
<feature type="compositionally biased region" description="Basic and acidic residues" evidence="1">
    <location>
        <begin position="304"/>
        <end position="317"/>
    </location>
</feature>
<feature type="compositionally biased region" description="Acidic residues" evidence="1">
    <location>
        <begin position="318"/>
        <end position="329"/>
    </location>
</feature>
<feature type="compositionally biased region" description="Polar residues" evidence="1">
    <location>
        <begin position="523"/>
        <end position="539"/>
    </location>
</feature>
<feature type="signal peptide" evidence="2">
    <location>
        <begin position="1"/>
        <end position="17"/>
    </location>
</feature>
<comment type="caution">
    <text evidence="3">The sequence shown here is derived from an EMBL/GenBank/DDBJ whole genome shotgun (WGS) entry which is preliminary data.</text>
</comment>